<reference evidence="2 3" key="1">
    <citation type="submission" date="2018-11" db="EMBL/GenBank/DDBJ databases">
        <authorList>
            <consortium name="Pathogen Informatics"/>
        </authorList>
    </citation>
    <scope>NUCLEOTIDE SEQUENCE [LARGE SCALE GENOMIC DNA]</scope>
</reference>
<dbReference type="AlphaFoldDB" id="A0A3P7NG61"/>
<name>A0A3P7NG61_DIBLA</name>
<dbReference type="OrthoDB" id="6500128at2759"/>
<protein>
    <recommendedName>
        <fullName evidence="4">C2H2-type domain-containing protein</fullName>
    </recommendedName>
</protein>
<organism evidence="2 3">
    <name type="scientific">Dibothriocephalus latus</name>
    <name type="common">Fish tapeworm</name>
    <name type="synonym">Diphyllobothrium latum</name>
    <dbReference type="NCBI Taxonomy" id="60516"/>
    <lineage>
        <taxon>Eukaryota</taxon>
        <taxon>Metazoa</taxon>
        <taxon>Spiralia</taxon>
        <taxon>Lophotrochozoa</taxon>
        <taxon>Platyhelminthes</taxon>
        <taxon>Cestoda</taxon>
        <taxon>Eucestoda</taxon>
        <taxon>Diphyllobothriidea</taxon>
        <taxon>Diphyllobothriidae</taxon>
        <taxon>Dibothriocephalus</taxon>
    </lineage>
</organism>
<dbReference type="EMBL" id="UYRU01085605">
    <property type="protein sequence ID" value="VDN34618.1"/>
    <property type="molecule type" value="Genomic_DNA"/>
</dbReference>
<evidence type="ECO:0008006" key="4">
    <source>
        <dbReference type="Google" id="ProtNLM"/>
    </source>
</evidence>
<accession>A0A3P7NG61</accession>
<evidence type="ECO:0000313" key="3">
    <source>
        <dbReference type="Proteomes" id="UP000281553"/>
    </source>
</evidence>
<sequence>MVSIERLLEFINIPPEEPADATMNSTVMLPLISVSPLWPQWGEVHFQDVWLQYPGKTNWALSNINLHIHPGCKASLWPLAPASAPSFSSGHLNPLYVLSLLAQAVYACGFCACHSGSIGGHLRLHHCTSNSNKEIEAPLGNVLSGDQFLHACLHCGRAVWSRNDLNEHPRSDFNISKPICCTNAATTGQTAPPTKCTRAQTTTQE</sequence>
<feature type="region of interest" description="Disordered" evidence="1">
    <location>
        <begin position="186"/>
        <end position="205"/>
    </location>
</feature>
<keyword evidence="3" id="KW-1185">Reference proteome</keyword>
<dbReference type="Proteomes" id="UP000281553">
    <property type="component" value="Unassembled WGS sequence"/>
</dbReference>
<evidence type="ECO:0000313" key="2">
    <source>
        <dbReference type="EMBL" id="VDN34618.1"/>
    </source>
</evidence>
<evidence type="ECO:0000256" key="1">
    <source>
        <dbReference type="SAM" id="MobiDB-lite"/>
    </source>
</evidence>
<gene>
    <name evidence="2" type="ORF">DILT_LOCUS16553</name>
</gene>
<proteinExistence type="predicted"/>